<evidence type="ECO:0000313" key="1">
    <source>
        <dbReference type="EMBL" id="QIW87870.1"/>
    </source>
</evidence>
<organism evidence="1 2">
    <name type="scientific">Agrobacterium phage OLIVR5</name>
    <dbReference type="NCBI Taxonomy" id="2723773"/>
    <lineage>
        <taxon>Viruses</taxon>
        <taxon>Duplodnaviria</taxon>
        <taxon>Heunggongvirae</taxon>
        <taxon>Uroviricota</taxon>
        <taxon>Caudoviricetes</taxon>
        <taxon>Pootjesviridae</taxon>
        <taxon>Heverleevirus</taxon>
        <taxon>Heverleevirus OLIVR5</taxon>
    </lineage>
</organism>
<protein>
    <submittedName>
        <fullName evidence="1">Uncharacterized protein</fullName>
    </submittedName>
</protein>
<accession>A0A858MV76</accession>
<reference evidence="1 2" key="1">
    <citation type="submission" date="2020-03" db="EMBL/GenBank/DDBJ databases">
        <authorList>
            <person name="Holtappels D."/>
            <person name="Bomans J.P.J."/>
            <person name="Lavigne R."/>
            <person name="Wagemans J."/>
        </authorList>
    </citation>
    <scope>NUCLEOTIDE SEQUENCE [LARGE SCALE GENOMIC DNA]</scope>
    <source>
        <strain evidence="1 2">OLIVR5</strain>
    </source>
</reference>
<evidence type="ECO:0000313" key="2">
    <source>
        <dbReference type="Proteomes" id="UP000671873"/>
    </source>
</evidence>
<gene>
    <name evidence="1" type="ORF">Ab1vBOLIVR5_gp222c</name>
</gene>
<name>A0A858MV76_9CAUD</name>
<keyword evidence="2" id="KW-1185">Reference proteome</keyword>
<proteinExistence type="predicted"/>
<sequence>MDYQYHKPFSKRTLKGLLVNNYIQTLTSNLGFRHVGRFAVRTGLQDQTLVH</sequence>
<dbReference type="Proteomes" id="UP000671873">
    <property type="component" value="Segment"/>
</dbReference>
<dbReference type="EMBL" id="MT234342">
    <property type="protein sequence ID" value="QIW87870.1"/>
    <property type="molecule type" value="Genomic_DNA"/>
</dbReference>